<evidence type="ECO:0000313" key="1">
    <source>
        <dbReference type="EMBL" id="GAA0870903.1"/>
    </source>
</evidence>
<reference evidence="2" key="1">
    <citation type="journal article" date="2019" name="Int. J. Syst. Evol. Microbiol.">
        <title>The Global Catalogue of Microorganisms (GCM) 10K type strain sequencing project: providing services to taxonomists for standard genome sequencing and annotation.</title>
        <authorList>
            <consortium name="The Broad Institute Genomics Platform"/>
            <consortium name="The Broad Institute Genome Sequencing Center for Infectious Disease"/>
            <person name="Wu L."/>
            <person name="Ma J."/>
        </authorList>
    </citation>
    <scope>NUCLEOTIDE SEQUENCE [LARGE SCALE GENOMIC DNA]</scope>
    <source>
        <strain evidence="2">JCM 16082</strain>
    </source>
</reference>
<sequence length="46" mass="5498">MVLNDDRGESWLFVQPITSVSIKAKEKKCFMRRDLNDFKPRIKKQT</sequence>
<comment type="caution">
    <text evidence="1">The sequence shown here is derived from an EMBL/GenBank/DDBJ whole genome shotgun (WGS) entry which is preliminary data.</text>
</comment>
<keyword evidence="2" id="KW-1185">Reference proteome</keyword>
<gene>
    <name evidence="1" type="ORF">GCM10009117_00480</name>
</gene>
<name>A0ABP3XR87_9FLAO</name>
<dbReference type="EMBL" id="BAAAFG010000001">
    <property type="protein sequence ID" value="GAA0870903.1"/>
    <property type="molecule type" value="Genomic_DNA"/>
</dbReference>
<dbReference type="Proteomes" id="UP001500507">
    <property type="component" value="Unassembled WGS sequence"/>
</dbReference>
<accession>A0ABP3XR87</accession>
<protein>
    <submittedName>
        <fullName evidence="1">Uncharacterized protein</fullName>
    </submittedName>
</protein>
<organism evidence="1 2">
    <name type="scientific">Gangjinia marincola</name>
    <dbReference type="NCBI Taxonomy" id="578463"/>
    <lineage>
        <taxon>Bacteria</taxon>
        <taxon>Pseudomonadati</taxon>
        <taxon>Bacteroidota</taxon>
        <taxon>Flavobacteriia</taxon>
        <taxon>Flavobacteriales</taxon>
        <taxon>Flavobacteriaceae</taxon>
        <taxon>Gangjinia</taxon>
    </lineage>
</organism>
<proteinExistence type="predicted"/>
<evidence type="ECO:0000313" key="2">
    <source>
        <dbReference type="Proteomes" id="UP001500507"/>
    </source>
</evidence>